<keyword evidence="5" id="KW-0479">Metal-binding</keyword>
<comment type="pathway">
    <text evidence="2">Antibiotic biosynthesis.</text>
</comment>
<evidence type="ECO:0000256" key="5">
    <source>
        <dbReference type="ARBA" id="ARBA00022723"/>
    </source>
</evidence>
<dbReference type="GO" id="GO:0020037">
    <property type="term" value="F:heme binding"/>
    <property type="evidence" value="ECO:0007669"/>
    <property type="project" value="InterPro"/>
</dbReference>
<keyword evidence="6" id="KW-0560">Oxidoreductase</keyword>
<comment type="similarity">
    <text evidence="3">Belongs to the cytochrome P450 family.</text>
</comment>
<keyword evidence="8" id="KW-0503">Monooxygenase</keyword>
<comment type="cofactor">
    <cofactor evidence="1">
        <name>heme</name>
        <dbReference type="ChEBI" id="CHEBI:30413"/>
    </cofactor>
</comment>
<sequence length="643" mass="73437">MATTSLSSHLVELLLASLTPGRITALVILLTIASFAIDSTKKPSYPKSLPRVGYTGGIRATIRNWMNLSNYHNWAEEGYNKYGKHGRSFVTPASPSQPDEIVVPREQIAWMLEQPETVLSTQESHKDVLFSAYNFFDVDDHFPTKVMHKHLARNLVTLLPDIQQEVVDSIDLAFGVDAENWKSLNLWEALLTIVPRVMNRLAVGLPLCRNQAFLSSQVGFADDVFRNCLILTLFPTVLHPLVGRLVTLPNWYHFRQGYRLLKPVIEQRLRDYERFESGESQTPPEESLITWLIRQAKADNLPHEQTPYMIAMRLLPIEFAAIHTTVITLHALFLDLLASDPSKDYLSILREETATILSQEPNGIWTKNGLARLYRTDSAIRESMRLSTFSTGLTHRKVVAKEGITNPVEGWHAPYGAILKTNMSVQHDAEIYEDPQMYDALRFSRVREEYEARSEKEKEKGDTEEALRVKRLGLVTTSSEHLPFSHGRHAWFVLVLSHRAFLFFFALFMIALFVLLSLPSHFPPFPLPLLFSLLSFYFYFLFLHPFTIQEPVSPSSSLCLHPHLTPLVLLFKTHLANRIVCNSPGRFFVAHEVKMMLSHILQNYDFKPIANRPPPTWVAHTIIPALDVKIDVRRRRQKDASAA</sequence>
<dbReference type="Proteomes" id="UP000433876">
    <property type="component" value="Unassembled WGS sequence"/>
</dbReference>
<keyword evidence="7" id="KW-0408">Iron</keyword>
<dbReference type="GO" id="GO:0005506">
    <property type="term" value="F:iron ion binding"/>
    <property type="evidence" value="ECO:0007669"/>
    <property type="project" value="InterPro"/>
</dbReference>
<evidence type="ECO:0008006" key="13">
    <source>
        <dbReference type="Google" id="ProtNLM"/>
    </source>
</evidence>
<dbReference type="VEuPathDB" id="FungiDB:SMAC_06992"/>
<evidence type="ECO:0000256" key="8">
    <source>
        <dbReference type="ARBA" id="ARBA00023033"/>
    </source>
</evidence>
<evidence type="ECO:0000313" key="11">
    <source>
        <dbReference type="EMBL" id="KAA8624258.1"/>
    </source>
</evidence>
<dbReference type="EMBL" id="NMPR01000242">
    <property type="protein sequence ID" value="KAA8624258.1"/>
    <property type="molecule type" value="Genomic_DNA"/>
</dbReference>
<dbReference type="AlphaFoldDB" id="A0A8S8ZG74"/>
<evidence type="ECO:0000256" key="2">
    <source>
        <dbReference type="ARBA" id="ARBA00004792"/>
    </source>
</evidence>
<reference evidence="11 12" key="1">
    <citation type="submission" date="2017-07" db="EMBL/GenBank/DDBJ databases">
        <title>Genome sequence of the Sordaria macrospora wild type strain R19027.</title>
        <authorList>
            <person name="Nowrousian M."/>
            <person name="Teichert I."/>
            <person name="Kueck U."/>
        </authorList>
    </citation>
    <scope>NUCLEOTIDE SEQUENCE [LARGE SCALE GENOMIC DNA]</scope>
    <source>
        <strain evidence="11 12">R19027</strain>
        <tissue evidence="11">Mycelium</tissue>
    </source>
</reference>
<feature type="transmembrane region" description="Helical" evidence="10">
    <location>
        <begin position="500"/>
        <end position="519"/>
    </location>
</feature>
<keyword evidence="10" id="KW-0472">Membrane</keyword>
<accession>A0A8S8ZG74</accession>
<keyword evidence="10" id="KW-1133">Transmembrane helix</keyword>
<keyword evidence="10" id="KW-0812">Transmembrane</keyword>
<keyword evidence="4" id="KW-0349">Heme</keyword>
<dbReference type="GO" id="GO:0017000">
    <property type="term" value="P:antibiotic biosynthetic process"/>
    <property type="evidence" value="ECO:0007669"/>
    <property type="project" value="UniProtKB-KW"/>
</dbReference>
<evidence type="ECO:0000256" key="7">
    <source>
        <dbReference type="ARBA" id="ARBA00023004"/>
    </source>
</evidence>
<dbReference type="PANTHER" id="PTHR46206">
    <property type="entry name" value="CYTOCHROME P450"/>
    <property type="match status" value="1"/>
</dbReference>
<dbReference type="GO" id="GO:0004497">
    <property type="term" value="F:monooxygenase activity"/>
    <property type="evidence" value="ECO:0007669"/>
    <property type="project" value="UniProtKB-KW"/>
</dbReference>
<evidence type="ECO:0000256" key="10">
    <source>
        <dbReference type="SAM" id="Phobius"/>
    </source>
</evidence>
<evidence type="ECO:0000256" key="4">
    <source>
        <dbReference type="ARBA" id="ARBA00022617"/>
    </source>
</evidence>
<proteinExistence type="inferred from homology"/>
<evidence type="ECO:0000313" key="12">
    <source>
        <dbReference type="Proteomes" id="UP000433876"/>
    </source>
</evidence>
<evidence type="ECO:0000256" key="9">
    <source>
        <dbReference type="ARBA" id="ARBA00023194"/>
    </source>
</evidence>
<comment type="caution">
    <text evidence="11">The sequence shown here is derived from an EMBL/GenBank/DDBJ whole genome shotgun (WGS) entry which is preliminary data.</text>
</comment>
<feature type="transmembrane region" description="Helical" evidence="10">
    <location>
        <begin position="20"/>
        <end position="37"/>
    </location>
</feature>
<dbReference type="InterPro" id="IPR001128">
    <property type="entry name" value="Cyt_P450"/>
</dbReference>
<evidence type="ECO:0000256" key="6">
    <source>
        <dbReference type="ARBA" id="ARBA00023002"/>
    </source>
</evidence>
<name>A0A8S8ZG74_SORMA</name>
<dbReference type="InterPro" id="IPR036396">
    <property type="entry name" value="Cyt_P450_sf"/>
</dbReference>
<evidence type="ECO:0000256" key="3">
    <source>
        <dbReference type="ARBA" id="ARBA00010617"/>
    </source>
</evidence>
<protein>
    <recommendedName>
        <fullName evidence="13">Cytochrome P450</fullName>
    </recommendedName>
</protein>
<dbReference type="CDD" id="cd11041">
    <property type="entry name" value="CYP503A1-like"/>
    <property type="match status" value="1"/>
</dbReference>
<dbReference type="SUPFAM" id="SSF48264">
    <property type="entry name" value="Cytochrome P450"/>
    <property type="match status" value="2"/>
</dbReference>
<gene>
    <name evidence="11" type="ORF">SMACR_06992</name>
</gene>
<dbReference type="Pfam" id="PF00067">
    <property type="entry name" value="p450"/>
    <property type="match status" value="1"/>
</dbReference>
<feature type="transmembrane region" description="Helical" evidence="10">
    <location>
        <begin position="525"/>
        <end position="543"/>
    </location>
</feature>
<dbReference type="PANTHER" id="PTHR46206:SF1">
    <property type="entry name" value="P450, PUTATIVE (EUROFUNG)-RELATED"/>
    <property type="match status" value="1"/>
</dbReference>
<evidence type="ECO:0000256" key="1">
    <source>
        <dbReference type="ARBA" id="ARBA00001971"/>
    </source>
</evidence>
<dbReference type="Gene3D" id="1.10.630.10">
    <property type="entry name" value="Cytochrome P450"/>
    <property type="match status" value="2"/>
</dbReference>
<keyword evidence="9" id="KW-0045">Antibiotic biosynthesis</keyword>
<dbReference type="OMA" id="VMHKYLA"/>
<organism evidence="11 12">
    <name type="scientific">Sordaria macrospora</name>
    <dbReference type="NCBI Taxonomy" id="5147"/>
    <lineage>
        <taxon>Eukaryota</taxon>
        <taxon>Fungi</taxon>
        <taxon>Dikarya</taxon>
        <taxon>Ascomycota</taxon>
        <taxon>Pezizomycotina</taxon>
        <taxon>Sordariomycetes</taxon>
        <taxon>Sordariomycetidae</taxon>
        <taxon>Sordariales</taxon>
        <taxon>Sordariaceae</taxon>
        <taxon>Sordaria</taxon>
    </lineage>
</organism>
<dbReference type="GO" id="GO:0016705">
    <property type="term" value="F:oxidoreductase activity, acting on paired donors, with incorporation or reduction of molecular oxygen"/>
    <property type="evidence" value="ECO:0007669"/>
    <property type="project" value="InterPro"/>
</dbReference>